<feature type="transmembrane region" description="Helical" evidence="1">
    <location>
        <begin position="118"/>
        <end position="136"/>
    </location>
</feature>
<keyword evidence="1" id="KW-0812">Transmembrane</keyword>
<keyword evidence="1" id="KW-1133">Transmembrane helix</keyword>
<evidence type="ECO:0000313" key="3">
    <source>
        <dbReference type="Proteomes" id="UP000238083"/>
    </source>
</evidence>
<proteinExistence type="predicted"/>
<feature type="transmembrane region" description="Helical" evidence="1">
    <location>
        <begin position="12"/>
        <end position="32"/>
    </location>
</feature>
<evidence type="ECO:0000256" key="1">
    <source>
        <dbReference type="SAM" id="Phobius"/>
    </source>
</evidence>
<keyword evidence="1" id="KW-0472">Membrane</keyword>
<comment type="caution">
    <text evidence="2">The sequence shown here is derived from an EMBL/GenBank/DDBJ whole genome shotgun (WGS) entry which is preliminary data.</text>
</comment>
<organism evidence="2 3">
    <name type="scientific">Kineococcus rhizosphaerae</name>
    <dbReference type="NCBI Taxonomy" id="559628"/>
    <lineage>
        <taxon>Bacteria</taxon>
        <taxon>Bacillati</taxon>
        <taxon>Actinomycetota</taxon>
        <taxon>Actinomycetes</taxon>
        <taxon>Kineosporiales</taxon>
        <taxon>Kineosporiaceae</taxon>
        <taxon>Kineococcus</taxon>
    </lineage>
</organism>
<dbReference type="EMBL" id="PVZF01000013">
    <property type="protein sequence ID" value="PRY11413.1"/>
    <property type="molecule type" value="Genomic_DNA"/>
</dbReference>
<gene>
    <name evidence="2" type="ORF">CLV37_11334</name>
</gene>
<dbReference type="RefSeq" id="WP_106214312.1">
    <property type="nucleotide sequence ID" value="NZ_PVZF01000013.1"/>
</dbReference>
<feature type="transmembrane region" description="Helical" evidence="1">
    <location>
        <begin position="38"/>
        <end position="59"/>
    </location>
</feature>
<feature type="transmembrane region" description="Helical" evidence="1">
    <location>
        <begin position="142"/>
        <end position="159"/>
    </location>
</feature>
<protein>
    <submittedName>
        <fullName evidence="2">Uncharacterized protein</fullName>
    </submittedName>
</protein>
<keyword evidence="3" id="KW-1185">Reference proteome</keyword>
<name>A0A2T0QYG4_9ACTN</name>
<dbReference type="Proteomes" id="UP000238083">
    <property type="component" value="Unassembled WGS sequence"/>
</dbReference>
<evidence type="ECO:0000313" key="2">
    <source>
        <dbReference type="EMBL" id="PRY11413.1"/>
    </source>
</evidence>
<sequence>MLERWRGSSVLVRSITVGVVFAVVQLASWPFLQGGSLTGALVGALIAGVLFGTGTGLWMRRLDRRPAPAGLGTLEEPDRRAVLRAAWRGPRPRDERVRRAAVGLVEHRLGTAVRNRRWEVPVFVAFAVLEAGTALADGGWGWWLAVALFVAFALVAVLEPRRLRRRLARLDG</sequence>
<reference evidence="2 3" key="1">
    <citation type="submission" date="2018-03" db="EMBL/GenBank/DDBJ databases">
        <title>Genomic Encyclopedia of Archaeal and Bacterial Type Strains, Phase II (KMG-II): from individual species to whole genera.</title>
        <authorList>
            <person name="Goeker M."/>
        </authorList>
    </citation>
    <scope>NUCLEOTIDE SEQUENCE [LARGE SCALE GENOMIC DNA]</scope>
    <source>
        <strain evidence="2 3">DSM 19711</strain>
    </source>
</reference>
<dbReference type="AlphaFoldDB" id="A0A2T0QYG4"/>
<accession>A0A2T0QYG4</accession>